<keyword evidence="2" id="KW-0812">Transmembrane</keyword>
<feature type="compositionally biased region" description="Basic and acidic residues" evidence="1">
    <location>
        <begin position="198"/>
        <end position="216"/>
    </location>
</feature>
<feature type="transmembrane region" description="Helical" evidence="2">
    <location>
        <begin position="6"/>
        <end position="24"/>
    </location>
</feature>
<keyword evidence="4" id="KW-1185">Reference proteome</keyword>
<accession>A0A844XAP7</accession>
<organism evidence="3 4">
    <name type="scientific">Aurantiacibacter rhizosphaerae</name>
    <dbReference type="NCBI Taxonomy" id="2691582"/>
    <lineage>
        <taxon>Bacteria</taxon>
        <taxon>Pseudomonadati</taxon>
        <taxon>Pseudomonadota</taxon>
        <taxon>Alphaproteobacteria</taxon>
        <taxon>Sphingomonadales</taxon>
        <taxon>Erythrobacteraceae</taxon>
        <taxon>Aurantiacibacter</taxon>
    </lineage>
</organism>
<name>A0A844XAP7_9SPHN</name>
<sequence length="234" mass="26779">MSNQEITIIVVIAVVAVLLLLWFFMQQRRSRALRDSFGDEYDRTLETRGNRGDAEADLLHRQDRVSKLDIRPLTASERDRFALEWKETKAIFVDSPIEAVSRADRLLTQIMHTRGFPMSDFEHRHADLTVDHTDTAKHYLAGHEIADRASDATTEELRRAINHYETLFADMTNEVTEIDERREPTARDLDGDGYIDGESERSTADRARRDVNDDIAPRAPTRPVDSGDVTTPRS</sequence>
<reference evidence="3 4" key="1">
    <citation type="submission" date="2019-12" db="EMBL/GenBank/DDBJ databases">
        <authorList>
            <person name="Lee S.D."/>
        </authorList>
    </citation>
    <scope>NUCLEOTIDE SEQUENCE [LARGE SCALE GENOMIC DNA]</scope>
    <source>
        <strain evidence="3 4">GH3-10</strain>
    </source>
</reference>
<evidence type="ECO:0000313" key="4">
    <source>
        <dbReference type="Proteomes" id="UP000461409"/>
    </source>
</evidence>
<proteinExistence type="predicted"/>
<evidence type="ECO:0000256" key="1">
    <source>
        <dbReference type="SAM" id="MobiDB-lite"/>
    </source>
</evidence>
<feature type="region of interest" description="Disordered" evidence="1">
    <location>
        <begin position="178"/>
        <end position="234"/>
    </location>
</feature>
<keyword evidence="2" id="KW-1133">Transmembrane helix</keyword>
<evidence type="ECO:0008006" key="5">
    <source>
        <dbReference type="Google" id="ProtNLM"/>
    </source>
</evidence>
<protein>
    <recommendedName>
        <fullName evidence="5">Secreted protein</fullName>
    </recommendedName>
</protein>
<comment type="caution">
    <text evidence="3">The sequence shown here is derived from an EMBL/GenBank/DDBJ whole genome shotgun (WGS) entry which is preliminary data.</text>
</comment>
<dbReference type="Proteomes" id="UP000461409">
    <property type="component" value="Unassembled WGS sequence"/>
</dbReference>
<gene>
    <name evidence="3" type="ORF">GRF63_01685</name>
</gene>
<evidence type="ECO:0000256" key="2">
    <source>
        <dbReference type="SAM" id="Phobius"/>
    </source>
</evidence>
<dbReference type="RefSeq" id="WP_160484280.1">
    <property type="nucleotide sequence ID" value="NZ_WUBR01000001.1"/>
</dbReference>
<dbReference type="AlphaFoldDB" id="A0A844XAP7"/>
<feature type="compositionally biased region" description="Basic and acidic residues" evidence="1">
    <location>
        <begin position="178"/>
        <end position="190"/>
    </location>
</feature>
<evidence type="ECO:0000313" key="3">
    <source>
        <dbReference type="EMBL" id="MWV26605.1"/>
    </source>
</evidence>
<dbReference type="EMBL" id="WUBR01000001">
    <property type="protein sequence ID" value="MWV26605.1"/>
    <property type="molecule type" value="Genomic_DNA"/>
</dbReference>
<keyword evidence="2" id="KW-0472">Membrane</keyword>
<reference evidence="3 4" key="2">
    <citation type="submission" date="2020-02" db="EMBL/GenBank/DDBJ databases">
        <title>Erythrobacter dongmakensis sp. nov., isolated from a tidal mudflat.</title>
        <authorList>
            <person name="Kim I.S."/>
        </authorList>
    </citation>
    <scope>NUCLEOTIDE SEQUENCE [LARGE SCALE GENOMIC DNA]</scope>
    <source>
        <strain evidence="3 4">GH3-10</strain>
    </source>
</reference>